<keyword evidence="1" id="KW-0812">Transmembrane</keyword>
<dbReference type="EMBL" id="JAFIDA010000001">
    <property type="protein sequence ID" value="MBP1326905.1"/>
    <property type="molecule type" value="Genomic_DNA"/>
</dbReference>
<feature type="transmembrane region" description="Helical" evidence="1">
    <location>
        <begin position="63"/>
        <end position="88"/>
    </location>
</feature>
<keyword evidence="1" id="KW-1133">Transmembrane helix</keyword>
<name>A0A940PPQ6_9MICO</name>
<sequence length="266" mass="27393">MALAHPDARSWAAAHSAATRPRLGMLEAVAFQAHPSAVPTFGEDGAAIAGILRRSRPGSGPRLITGLVMALCALGAVAPIAAVSVIGAESFLIDRVPASVSVPVASWAFVLSAVTLVAVLIAWLRSGAYWSGVLCGLGVVSALFAGFALISMPRVATRDAHELPNLAYVPVWLALLFGCTLAVAVAIRARHHPPEEARPVPGTAQESRSAVAQIPRAALAQVLADRDAALRVLADRSLIDAATLERALRAAPGTLFTLDAGDTATA</sequence>
<proteinExistence type="predicted"/>
<keyword evidence="3" id="KW-1185">Reference proteome</keyword>
<evidence type="ECO:0000256" key="1">
    <source>
        <dbReference type="SAM" id="Phobius"/>
    </source>
</evidence>
<accession>A0A940PPQ6</accession>
<dbReference type="AlphaFoldDB" id="A0A940PPQ6"/>
<feature type="transmembrane region" description="Helical" evidence="1">
    <location>
        <begin position="128"/>
        <end position="150"/>
    </location>
</feature>
<organism evidence="2 3">
    <name type="scientific">Leucobacter exalbidus</name>
    <dbReference type="NCBI Taxonomy" id="662960"/>
    <lineage>
        <taxon>Bacteria</taxon>
        <taxon>Bacillati</taxon>
        <taxon>Actinomycetota</taxon>
        <taxon>Actinomycetes</taxon>
        <taxon>Micrococcales</taxon>
        <taxon>Microbacteriaceae</taxon>
        <taxon>Leucobacter</taxon>
    </lineage>
</organism>
<dbReference type="RefSeq" id="WP_209705736.1">
    <property type="nucleotide sequence ID" value="NZ_JAFIDA010000001.1"/>
</dbReference>
<keyword evidence="1" id="KW-0472">Membrane</keyword>
<protein>
    <submittedName>
        <fullName evidence="2">Uncharacterized protein</fullName>
    </submittedName>
</protein>
<feature type="transmembrane region" description="Helical" evidence="1">
    <location>
        <begin position="100"/>
        <end position="121"/>
    </location>
</feature>
<evidence type="ECO:0000313" key="2">
    <source>
        <dbReference type="EMBL" id="MBP1326905.1"/>
    </source>
</evidence>
<dbReference type="Proteomes" id="UP000675163">
    <property type="component" value="Unassembled WGS sequence"/>
</dbReference>
<gene>
    <name evidence="2" type="ORF">JOF28_002137</name>
</gene>
<evidence type="ECO:0000313" key="3">
    <source>
        <dbReference type="Proteomes" id="UP000675163"/>
    </source>
</evidence>
<reference evidence="2" key="1">
    <citation type="submission" date="2021-02" db="EMBL/GenBank/DDBJ databases">
        <title>Sequencing the genomes of 1000 actinobacteria strains.</title>
        <authorList>
            <person name="Klenk H.-P."/>
        </authorList>
    </citation>
    <scope>NUCLEOTIDE SEQUENCE</scope>
    <source>
        <strain evidence="2">DSM 22850</strain>
    </source>
</reference>
<feature type="transmembrane region" description="Helical" evidence="1">
    <location>
        <begin position="170"/>
        <end position="189"/>
    </location>
</feature>
<comment type="caution">
    <text evidence="2">The sequence shown here is derived from an EMBL/GenBank/DDBJ whole genome shotgun (WGS) entry which is preliminary data.</text>
</comment>